<keyword evidence="5" id="KW-0418">Kinase</keyword>
<organism evidence="9 10">
    <name type="scientific">Methylomonas koyamae</name>
    <dbReference type="NCBI Taxonomy" id="702114"/>
    <lineage>
        <taxon>Bacteria</taxon>
        <taxon>Pseudomonadati</taxon>
        <taxon>Pseudomonadota</taxon>
        <taxon>Gammaproteobacteria</taxon>
        <taxon>Methylococcales</taxon>
        <taxon>Methylococcaceae</taxon>
        <taxon>Methylomonas</taxon>
    </lineage>
</organism>
<dbReference type="AlphaFoldDB" id="A0A177NQC3"/>
<evidence type="ECO:0000313" key="10">
    <source>
        <dbReference type="Proteomes" id="UP000077628"/>
    </source>
</evidence>
<dbReference type="SMART" id="SM00091">
    <property type="entry name" value="PAS"/>
    <property type="match status" value="3"/>
</dbReference>
<dbReference type="RefSeq" id="WP_064027738.1">
    <property type="nucleotide sequence ID" value="NZ_LUUK01000154.1"/>
</dbReference>
<dbReference type="InterPro" id="IPR000014">
    <property type="entry name" value="PAS"/>
</dbReference>
<dbReference type="CDD" id="cd00130">
    <property type="entry name" value="PAS"/>
    <property type="match status" value="2"/>
</dbReference>
<dbReference type="InterPro" id="IPR013656">
    <property type="entry name" value="PAS_4"/>
</dbReference>
<dbReference type="Proteomes" id="UP000077628">
    <property type="component" value="Unassembled WGS sequence"/>
</dbReference>
<gene>
    <name evidence="9" type="ORF">A1355_03715</name>
</gene>
<dbReference type="STRING" id="702114.A1355_03715"/>
<feature type="domain" description="PAC" evidence="8">
    <location>
        <begin position="547"/>
        <end position="600"/>
    </location>
</feature>
<dbReference type="Pfam" id="PF08447">
    <property type="entry name" value="PAS_3"/>
    <property type="match status" value="1"/>
</dbReference>
<evidence type="ECO:0000256" key="1">
    <source>
        <dbReference type="ARBA" id="ARBA00000085"/>
    </source>
</evidence>
<dbReference type="EMBL" id="LUUK01000154">
    <property type="protein sequence ID" value="OAI19744.1"/>
    <property type="molecule type" value="Genomic_DNA"/>
</dbReference>
<keyword evidence="4" id="KW-0808">Transferase</keyword>
<accession>A0A177NQC3</accession>
<dbReference type="InterPro" id="IPR013655">
    <property type="entry name" value="PAS_fold_3"/>
</dbReference>
<dbReference type="InterPro" id="IPR001610">
    <property type="entry name" value="PAC"/>
</dbReference>
<evidence type="ECO:0000259" key="7">
    <source>
        <dbReference type="PROSITE" id="PS50112"/>
    </source>
</evidence>
<protein>
    <recommendedName>
        <fullName evidence="2">histidine kinase</fullName>
        <ecNumber evidence="2">2.7.13.3</ecNumber>
    </recommendedName>
</protein>
<dbReference type="EC" id="2.7.13.3" evidence="2"/>
<sequence length="664" mass="74732">MKPTEIQRDWPALADRRADRLAWPSPVLFALALFSMAFGWIQTEQQNLLDRVGSQQAWLRNARVDLAKGYLHVFLSATPESPFDRREGLALLDQASRALAAALAEAPASPAGKPAEADPATQKLTAYTETMRQFRETLAGVGDGIAGNPRLQTELRIRFFELERQAQALDNLIAANLGERMRTFGRYYGWLLGTMACALLGIGWVAYRAKRGRDRVEAGLRLWARAFDQADFGLAIADATDDSFLAVNPKFAAERGYAPEDLIGQPIAKVYPPEVWPQIQRLLPQLDRNGHGMFETEHIDRDGRRFPVMIDITVTKDADGKPLRRVAYALNISERKAAERALRLSEARFQDIAKASADWIWEVDADWRFRYVSDSIQDQLDYRADEMLGASFFDLLAGDAAGPRETLAEIAEHGLPFRDLEYTIRNRQDQHRQVLANGVPIRGDDGSVLGYRGLTRDITEKRQAERHLLVNQERLQLALLASEDGLWDWDIVEGGAYVTHRYREMTGYRPDSTMPYFDFFLQGVLAEDRERVQAAFNAHFAGETQDVDIDYRLANSAGPTQWLRVKGRVVERTIDGKPLRMVGVMSDVSTQKDAEALLLRQTGELARRNAELERFNRAMVGRELEMIRLKQEVNELSARLGEAPPYRTDFIHRGGAVGGASGDA</sequence>
<dbReference type="Gene3D" id="3.30.450.20">
    <property type="entry name" value="PAS domain"/>
    <property type="match status" value="3"/>
</dbReference>
<reference evidence="10" key="1">
    <citation type="submission" date="2016-03" db="EMBL/GenBank/DDBJ databases">
        <authorList>
            <person name="Heylen K."/>
            <person name="De Vos P."/>
            <person name="Vekeman B."/>
        </authorList>
    </citation>
    <scope>NUCLEOTIDE SEQUENCE [LARGE SCALE GENOMIC DNA]</scope>
    <source>
        <strain evidence="10">R-45383</strain>
    </source>
</reference>
<feature type="domain" description="PAS" evidence="7">
    <location>
        <begin position="345"/>
        <end position="396"/>
    </location>
</feature>
<proteinExistence type="predicted"/>
<comment type="catalytic activity">
    <reaction evidence="1">
        <text>ATP + protein L-histidine = ADP + protein N-phospho-L-histidine.</text>
        <dbReference type="EC" id="2.7.13.3"/>
    </reaction>
</comment>
<evidence type="ECO:0000259" key="8">
    <source>
        <dbReference type="PROSITE" id="PS50113"/>
    </source>
</evidence>
<keyword evidence="6" id="KW-1133">Transmembrane helix</keyword>
<name>A0A177NQC3_9GAMM</name>
<feature type="transmembrane region" description="Helical" evidence="6">
    <location>
        <begin position="187"/>
        <end position="207"/>
    </location>
</feature>
<evidence type="ECO:0000256" key="2">
    <source>
        <dbReference type="ARBA" id="ARBA00012438"/>
    </source>
</evidence>
<dbReference type="SMART" id="SM00086">
    <property type="entry name" value="PAC"/>
    <property type="match status" value="3"/>
</dbReference>
<comment type="caution">
    <text evidence="9">The sequence shown here is derived from an EMBL/GenBank/DDBJ whole genome shotgun (WGS) entry which is preliminary data.</text>
</comment>
<dbReference type="PANTHER" id="PTHR43304">
    <property type="entry name" value="PHYTOCHROME-LIKE PROTEIN CPH1"/>
    <property type="match status" value="1"/>
</dbReference>
<feature type="transmembrane region" description="Helical" evidence="6">
    <location>
        <begin position="21"/>
        <end position="41"/>
    </location>
</feature>
<dbReference type="PROSITE" id="PS50112">
    <property type="entry name" value="PAS"/>
    <property type="match status" value="2"/>
</dbReference>
<feature type="domain" description="PAS" evidence="7">
    <location>
        <begin position="219"/>
        <end position="290"/>
    </location>
</feature>
<keyword evidence="6" id="KW-0472">Membrane</keyword>
<evidence type="ECO:0000256" key="4">
    <source>
        <dbReference type="ARBA" id="ARBA00022679"/>
    </source>
</evidence>
<dbReference type="PANTHER" id="PTHR43304:SF1">
    <property type="entry name" value="PAC DOMAIN-CONTAINING PROTEIN"/>
    <property type="match status" value="1"/>
</dbReference>
<keyword evidence="6" id="KW-0812">Transmembrane</keyword>
<dbReference type="Pfam" id="PF08448">
    <property type="entry name" value="PAS_4"/>
    <property type="match status" value="2"/>
</dbReference>
<keyword evidence="10" id="KW-1185">Reference proteome</keyword>
<evidence type="ECO:0000313" key="9">
    <source>
        <dbReference type="EMBL" id="OAI19744.1"/>
    </source>
</evidence>
<dbReference type="GO" id="GO:0004673">
    <property type="term" value="F:protein histidine kinase activity"/>
    <property type="evidence" value="ECO:0007669"/>
    <property type="project" value="UniProtKB-EC"/>
</dbReference>
<dbReference type="OrthoDB" id="9759607at2"/>
<dbReference type="PROSITE" id="PS50113">
    <property type="entry name" value="PAC"/>
    <property type="match status" value="3"/>
</dbReference>
<evidence type="ECO:0000256" key="6">
    <source>
        <dbReference type="SAM" id="Phobius"/>
    </source>
</evidence>
<evidence type="ECO:0000256" key="3">
    <source>
        <dbReference type="ARBA" id="ARBA00022553"/>
    </source>
</evidence>
<dbReference type="SUPFAM" id="SSF55785">
    <property type="entry name" value="PYP-like sensor domain (PAS domain)"/>
    <property type="match status" value="3"/>
</dbReference>
<keyword evidence="3" id="KW-0597">Phosphoprotein</keyword>
<feature type="domain" description="PAC" evidence="8">
    <location>
        <begin position="292"/>
        <end position="344"/>
    </location>
</feature>
<feature type="domain" description="PAC" evidence="8">
    <location>
        <begin position="418"/>
        <end position="470"/>
    </location>
</feature>
<dbReference type="InterPro" id="IPR000700">
    <property type="entry name" value="PAS-assoc_C"/>
</dbReference>
<dbReference type="InterPro" id="IPR035965">
    <property type="entry name" value="PAS-like_dom_sf"/>
</dbReference>
<dbReference type="NCBIfam" id="TIGR00229">
    <property type="entry name" value="sensory_box"/>
    <property type="match status" value="2"/>
</dbReference>
<dbReference type="InterPro" id="IPR052162">
    <property type="entry name" value="Sensor_kinase/Photoreceptor"/>
</dbReference>
<evidence type="ECO:0000256" key="5">
    <source>
        <dbReference type="ARBA" id="ARBA00022777"/>
    </source>
</evidence>